<sequence>MLQGQPERGRIQHGDGLVTPGKLRAHRARRRAVRGAPSDVDGGDAHGYSGLPAHTERPGYATMRSPFSHFRRAP</sequence>
<accession>A0A0M2GND5</accession>
<feature type="compositionally biased region" description="Basic residues" evidence="1">
    <location>
        <begin position="23"/>
        <end position="33"/>
    </location>
</feature>
<evidence type="ECO:0000313" key="3">
    <source>
        <dbReference type="Proteomes" id="UP000034786"/>
    </source>
</evidence>
<keyword evidence="3" id="KW-1185">Reference proteome</keyword>
<reference evidence="3" key="1">
    <citation type="submission" date="2015-02" db="EMBL/GenBank/DDBJ databases">
        <authorList>
            <person name="Ju K.-S."/>
            <person name="Doroghazi J.R."/>
            <person name="Metcalf W."/>
        </authorList>
    </citation>
    <scope>NUCLEOTIDE SEQUENCE [LARGE SCALE GENOMIC DNA]</scope>
    <source>
        <strain evidence="3">NRRL B-16380</strain>
    </source>
</reference>
<gene>
    <name evidence="2" type="ORF">UK15_24245</name>
</gene>
<comment type="caution">
    <text evidence="2">The sequence shown here is derived from an EMBL/GenBank/DDBJ whole genome shotgun (WGS) entry which is preliminary data.</text>
</comment>
<organism evidence="2 3">
    <name type="scientific">Streptomyces variegatus</name>
    <dbReference type="NCBI Taxonomy" id="284040"/>
    <lineage>
        <taxon>Bacteria</taxon>
        <taxon>Bacillati</taxon>
        <taxon>Actinomycetota</taxon>
        <taxon>Actinomycetes</taxon>
        <taxon>Kitasatosporales</taxon>
        <taxon>Streptomycetaceae</taxon>
        <taxon>Streptomyces</taxon>
    </lineage>
</organism>
<protein>
    <submittedName>
        <fullName evidence="2">Uncharacterized protein</fullName>
    </submittedName>
</protein>
<dbReference type="Proteomes" id="UP000034786">
    <property type="component" value="Unassembled WGS sequence"/>
</dbReference>
<dbReference type="PATRIC" id="fig|284040.3.peg.2797"/>
<evidence type="ECO:0000256" key="1">
    <source>
        <dbReference type="SAM" id="MobiDB-lite"/>
    </source>
</evidence>
<dbReference type="AlphaFoldDB" id="A0A0M2GND5"/>
<proteinExistence type="predicted"/>
<evidence type="ECO:0000313" key="2">
    <source>
        <dbReference type="EMBL" id="KJK36817.1"/>
    </source>
</evidence>
<feature type="region of interest" description="Disordered" evidence="1">
    <location>
        <begin position="1"/>
        <end position="74"/>
    </location>
</feature>
<dbReference type="EMBL" id="JYJH01000019">
    <property type="protein sequence ID" value="KJK36817.1"/>
    <property type="molecule type" value="Genomic_DNA"/>
</dbReference>
<name>A0A0M2GND5_9ACTN</name>
<dbReference type="STRING" id="284040.UK15_24245"/>